<feature type="non-terminal residue" evidence="1">
    <location>
        <position position="1"/>
    </location>
</feature>
<sequence>DRPCCFSVYLISTKLAKTSGLLFRLGAKETHKIVRFFRQNNRQNSERNS</sequence>
<gene>
    <name evidence="1" type="ORF">GSOID_T00027258001</name>
</gene>
<proteinExistence type="predicted"/>
<name>E4YIY5_OIKDI</name>
<organism evidence="1">
    <name type="scientific">Oikopleura dioica</name>
    <name type="common">Tunicate</name>
    <dbReference type="NCBI Taxonomy" id="34765"/>
    <lineage>
        <taxon>Eukaryota</taxon>
        <taxon>Metazoa</taxon>
        <taxon>Chordata</taxon>
        <taxon>Tunicata</taxon>
        <taxon>Appendicularia</taxon>
        <taxon>Copelata</taxon>
        <taxon>Oikopleuridae</taxon>
        <taxon>Oikopleura</taxon>
    </lineage>
</organism>
<dbReference type="EMBL" id="FN654628">
    <property type="protein sequence ID" value="CBY35446.1"/>
    <property type="molecule type" value="Genomic_DNA"/>
</dbReference>
<accession>E4YIY5</accession>
<reference evidence="1" key="1">
    <citation type="journal article" date="2010" name="Science">
        <title>Plasticity of animal genome architecture unmasked by rapid evolution of a pelagic tunicate.</title>
        <authorList>
            <person name="Denoeud F."/>
            <person name="Henriet S."/>
            <person name="Mungpakdee S."/>
            <person name="Aury J.M."/>
            <person name="Da Silva C."/>
            <person name="Brinkmann H."/>
            <person name="Mikhaleva J."/>
            <person name="Olsen L.C."/>
            <person name="Jubin C."/>
            <person name="Canestro C."/>
            <person name="Bouquet J.M."/>
            <person name="Danks G."/>
            <person name="Poulain J."/>
            <person name="Campsteijn C."/>
            <person name="Adamski M."/>
            <person name="Cross I."/>
            <person name="Yadetie F."/>
            <person name="Muffato M."/>
            <person name="Louis A."/>
            <person name="Butcher S."/>
            <person name="Tsagkogeorga G."/>
            <person name="Konrad A."/>
            <person name="Singh S."/>
            <person name="Jensen M.F."/>
            <person name="Cong E.H."/>
            <person name="Eikeseth-Otteraa H."/>
            <person name="Noel B."/>
            <person name="Anthouard V."/>
            <person name="Porcel B.M."/>
            <person name="Kachouri-Lafond R."/>
            <person name="Nishino A."/>
            <person name="Ugolini M."/>
            <person name="Chourrout P."/>
            <person name="Nishida H."/>
            <person name="Aasland R."/>
            <person name="Huzurbazar S."/>
            <person name="Westhof E."/>
            <person name="Delsuc F."/>
            <person name="Lehrach H."/>
            <person name="Reinhardt R."/>
            <person name="Weissenbach J."/>
            <person name="Roy S.W."/>
            <person name="Artiguenave F."/>
            <person name="Postlethwait J.H."/>
            <person name="Manak J.R."/>
            <person name="Thompson E.M."/>
            <person name="Jaillon O."/>
            <person name="Du Pasquier L."/>
            <person name="Boudinot P."/>
            <person name="Liberles D.A."/>
            <person name="Volff J.N."/>
            <person name="Philippe H."/>
            <person name="Lenhard B."/>
            <person name="Roest Crollius H."/>
            <person name="Wincker P."/>
            <person name="Chourrout D."/>
        </authorList>
    </citation>
    <scope>NUCLEOTIDE SEQUENCE [LARGE SCALE GENOMIC DNA]</scope>
</reference>
<dbReference type="AlphaFoldDB" id="E4YIY5"/>
<protein>
    <submittedName>
        <fullName evidence="1">Uncharacterized protein</fullName>
    </submittedName>
</protein>
<dbReference type="Proteomes" id="UP000011014">
    <property type="component" value="Unassembled WGS sequence"/>
</dbReference>
<evidence type="ECO:0000313" key="1">
    <source>
        <dbReference type="EMBL" id="CBY35446.1"/>
    </source>
</evidence>